<accession>A0A1F5WT43</accession>
<name>A0A1F5WT43_9BACT</name>
<sequence>MKNPSESLELKFISEIKKKANTITGGDRERSVEDFFVSFFDGIPGFKASRADAPRLKFHKTLYTDGIVSFNDEIFTVFEFKKGAIKFTASNELLFNQEENVVYAQAIKYILCSNSNKFASELKFNKVLLFNGSQIIKISIDEDNLKELYLKLHWDDALSSFLNDQRNLSSFLQNIILTKFNTIKPLVEFSFILDTEKNINESEILELYKELTAVSDAKISIIRMNLKAKFSEFSKAFNEQLIQTEATKSTYLSNLVLRIFIEISVHINDGINCVLSRDNKIADFKVRGQSFSIYYTEEDDQGEMIDRPVTIYANYIKDIGQLNDFFKNHIINNLDVLYEDYDNLISDERTRKSIGLYFTKSDLSHLCYEFLTRVIPVDILKTCHFYDPAAGSGNLLKAQEDFISVIGSDVKKMSQDIMRNRHINVPKKEIDFFQTTREDMVKELNSIVEKNGRNFIDNPLLIIMNPPYRGKNTWVEQGQIGNKIGVSRDQTYLGDEFIKILHSNKIRSNDLSSFFILKALTFYLFDSYYGYIATFSPTNWLNPGRGEHDEFRKFISSHTKFIGGFIINGKKFFDNLNSNLTIAFSVFQLDKDIIKAENKKDYVYYDLYKEHNKIKELFELKQYKNWEPSYLDNEDKKLKMKADYIKLSDQIFNVAKIVNFSKDRDEKVYFKDIFRAINSQTGDDQKVLLHIEDKFKNLDLNKVISNTLISNDEVYIVATDKVNGYDIAIKPKEKKKRGCVFSIPRSIDGPIMAWHYLWDYLATYPTRFYNAVPITRKYAFTYIDSKPLLTIEDIKNSRTCKLFSFIQKNELALQYIKQWQEKIGDLRGLFFFFFALTHSGVATDMARNVLYKNSPIWCPDLKSQNIDHIKTTIQLGTAYAIYKFSDKFQEFTLSRNGEDVINTENYFSVKSAWFKKSKISELLLDIQKETIPIAKSIISGDIPEKQIQELLDKSINKIGSY</sequence>
<comment type="caution">
    <text evidence="1">The sequence shown here is derived from an EMBL/GenBank/DDBJ whole genome shotgun (WGS) entry which is preliminary data.</text>
</comment>
<evidence type="ECO:0000313" key="2">
    <source>
        <dbReference type="Proteomes" id="UP000178425"/>
    </source>
</evidence>
<gene>
    <name evidence="1" type="ORF">A2W54_04740</name>
</gene>
<dbReference type="Gene3D" id="3.40.50.150">
    <property type="entry name" value="Vaccinia Virus protein VP39"/>
    <property type="match status" value="1"/>
</dbReference>
<reference evidence="1 2" key="1">
    <citation type="journal article" date="2016" name="Nat. Commun.">
        <title>Thousands of microbial genomes shed light on interconnected biogeochemical processes in an aquifer system.</title>
        <authorList>
            <person name="Anantharaman K."/>
            <person name="Brown C.T."/>
            <person name="Hug L.A."/>
            <person name="Sharon I."/>
            <person name="Castelle C.J."/>
            <person name="Probst A.J."/>
            <person name="Thomas B.C."/>
            <person name="Singh A."/>
            <person name="Wilkins M.J."/>
            <person name="Karaoz U."/>
            <person name="Brodie E.L."/>
            <person name="Williams K.H."/>
            <person name="Hubbard S.S."/>
            <person name="Banfield J.F."/>
        </authorList>
    </citation>
    <scope>NUCLEOTIDE SEQUENCE [LARGE SCALE GENOMIC DNA]</scope>
</reference>
<dbReference type="EMBL" id="MFHI01000028">
    <property type="protein sequence ID" value="OGF78471.1"/>
    <property type="molecule type" value="Genomic_DNA"/>
</dbReference>
<dbReference type="AlphaFoldDB" id="A0A1F5WT43"/>
<dbReference type="InterPro" id="IPR029063">
    <property type="entry name" value="SAM-dependent_MTases_sf"/>
</dbReference>
<dbReference type="SUPFAM" id="SSF53335">
    <property type="entry name" value="S-adenosyl-L-methionine-dependent methyltransferases"/>
    <property type="match status" value="1"/>
</dbReference>
<proteinExistence type="predicted"/>
<protein>
    <submittedName>
        <fullName evidence="1">Uncharacterized protein</fullName>
    </submittedName>
</protein>
<dbReference type="Proteomes" id="UP000178425">
    <property type="component" value="Unassembled WGS sequence"/>
</dbReference>
<organism evidence="1 2">
    <name type="scientific">Candidatus Giovannonibacteria bacterium RIFCSPHIGHO2_02_43_13</name>
    <dbReference type="NCBI Taxonomy" id="1798330"/>
    <lineage>
        <taxon>Bacteria</taxon>
        <taxon>Candidatus Giovannoniibacteriota</taxon>
    </lineage>
</organism>
<evidence type="ECO:0000313" key="1">
    <source>
        <dbReference type="EMBL" id="OGF78471.1"/>
    </source>
</evidence>